<dbReference type="InterPro" id="IPR051681">
    <property type="entry name" value="Ser/Thr_Kinases-Pseudokinases"/>
</dbReference>
<dbReference type="PANTHER" id="PTHR44329">
    <property type="entry name" value="SERINE/THREONINE-PROTEIN KINASE TNNI3K-RELATED"/>
    <property type="match status" value="1"/>
</dbReference>
<dbReference type="Pfam" id="PF07714">
    <property type="entry name" value="PK_Tyr_Ser-Thr"/>
    <property type="match status" value="1"/>
</dbReference>
<dbReference type="Gene3D" id="1.10.510.10">
    <property type="entry name" value="Transferase(Phosphotransferase) domain 1"/>
    <property type="match status" value="1"/>
</dbReference>
<dbReference type="SUPFAM" id="SSF56112">
    <property type="entry name" value="Protein kinase-like (PK-like)"/>
    <property type="match status" value="1"/>
</dbReference>
<gene>
    <name evidence="3" type="ORF">F2Q70_00007847</name>
</gene>
<name>A0A8S9M647_BRACR</name>
<dbReference type="InterPro" id="IPR011009">
    <property type="entry name" value="Kinase-like_dom_sf"/>
</dbReference>
<protein>
    <recommendedName>
        <fullName evidence="4">Protein kinase domain-containing protein</fullName>
    </recommendedName>
</protein>
<dbReference type="Pfam" id="PF24093">
    <property type="entry name" value="DUF7377"/>
    <property type="match status" value="1"/>
</dbReference>
<proteinExistence type="predicted"/>
<dbReference type="InterPro" id="IPR055801">
    <property type="entry name" value="DUF7377"/>
</dbReference>
<reference evidence="3" key="1">
    <citation type="submission" date="2019-12" db="EMBL/GenBank/DDBJ databases">
        <title>Genome sequencing and annotation of Brassica cretica.</title>
        <authorList>
            <person name="Studholme D.J."/>
            <person name="Sarris P.F."/>
        </authorList>
    </citation>
    <scope>NUCLEOTIDE SEQUENCE</scope>
    <source>
        <strain evidence="3">PFS-102/07</strain>
        <tissue evidence="3">Leaf</tissue>
    </source>
</reference>
<dbReference type="PANTHER" id="PTHR44329:SF84">
    <property type="entry name" value="PROTEIN KINASE LIKE PROTEIN"/>
    <property type="match status" value="1"/>
</dbReference>
<dbReference type="InterPro" id="IPR001245">
    <property type="entry name" value="Ser-Thr/Tyr_kinase_cat_dom"/>
</dbReference>
<accession>A0A8S9M647</accession>
<evidence type="ECO:0000259" key="1">
    <source>
        <dbReference type="Pfam" id="PF07714"/>
    </source>
</evidence>
<comment type="caution">
    <text evidence="3">The sequence shown here is derived from an EMBL/GenBank/DDBJ whole genome shotgun (WGS) entry which is preliminary data.</text>
</comment>
<dbReference type="GO" id="GO:0004674">
    <property type="term" value="F:protein serine/threonine kinase activity"/>
    <property type="evidence" value="ECO:0007669"/>
    <property type="project" value="TreeGrafter"/>
</dbReference>
<evidence type="ECO:0000259" key="2">
    <source>
        <dbReference type="Pfam" id="PF24093"/>
    </source>
</evidence>
<sequence>MSGALDGASISCKKIQIFEKKGLTLGVVLLMDQSGQESLFKTRVENALKSVTRKPRPTSTSVKLPFGLCGCQEQNGGVGELGGVEEESIQHGNRLGVESMNSVIQLQIIAGDPENTTETWMSNAYIFGMVLWEMVTGEAAYASCSPVQAAVGIAACGLRPEIPKECPQALRTLMINCWNNSPSKRPNFSDIHSSLLRAMSR</sequence>
<organism evidence="3">
    <name type="scientific">Brassica cretica</name>
    <name type="common">Mustard</name>
    <dbReference type="NCBI Taxonomy" id="69181"/>
    <lineage>
        <taxon>Eukaryota</taxon>
        <taxon>Viridiplantae</taxon>
        <taxon>Streptophyta</taxon>
        <taxon>Embryophyta</taxon>
        <taxon>Tracheophyta</taxon>
        <taxon>Spermatophyta</taxon>
        <taxon>Magnoliopsida</taxon>
        <taxon>eudicotyledons</taxon>
        <taxon>Gunneridae</taxon>
        <taxon>Pentapetalae</taxon>
        <taxon>rosids</taxon>
        <taxon>malvids</taxon>
        <taxon>Brassicales</taxon>
        <taxon>Brassicaceae</taxon>
        <taxon>Brassiceae</taxon>
        <taxon>Brassica</taxon>
    </lineage>
</organism>
<evidence type="ECO:0000313" key="3">
    <source>
        <dbReference type="EMBL" id="KAF2615275.1"/>
    </source>
</evidence>
<dbReference type="AlphaFoldDB" id="A0A8S9M647"/>
<feature type="domain" description="Serine-threonine/tyrosine-protein kinase catalytic" evidence="1">
    <location>
        <begin position="119"/>
        <end position="195"/>
    </location>
</feature>
<evidence type="ECO:0008006" key="4">
    <source>
        <dbReference type="Google" id="ProtNLM"/>
    </source>
</evidence>
<feature type="domain" description="DUF7377" evidence="2">
    <location>
        <begin position="1"/>
        <end position="52"/>
    </location>
</feature>
<dbReference type="EMBL" id="QGKY02000089">
    <property type="protein sequence ID" value="KAF2615275.1"/>
    <property type="molecule type" value="Genomic_DNA"/>
</dbReference>